<name>A0A6J4USP4_9BACT</name>
<protein>
    <submittedName>
        <fullName evidence="1">Uncharacterized protein</fullName>
    </submittedName>
</protein>
<organism evidence="1">
    <name type="scientific">uncultured Thermomicrobiales bacterium</name>
    <dbReference type="NCBI Taxonomy" id="1645740"/>
    <lineage>
        <taxon>Bacteria</taxon>
        <taxon>Pseudomonadati</taxon>
        <taxon>Thermomicrobiota</taxon>
        <taxon>Thermomicrobia</taxon>
        <taxon>Thermomicrobiales</taxon>
        <taxon>environmental samples</taxon>
    </lineage>
</organism>
<gene>
    <name evidence="1" type="ORF">AVDCRST_MAG70-1231</name>
</gene>
<accession>A0A6J4USP4</accession>
<evidence type="ECO:0000313" key="1">
    <source>
        <dbReference type="EMBL" id="CAA9555149.1"/>
    </source>
</evidence>
<dbReference type="EMBL" id="CADCWH010000195">
    <property type="protein sequence ID" value="CAA9555149.1"/>
    <property type="molecule type" value="Genomic_DNA"/>
</dbReference>
<reference evidence="1" key="1">
    <citation type="submission" date="2020-02" db="EMBL/GenBank/DDBJ databases">
        <authorList>
            <person name="Meier V. D."/>
        </authorList>
    </citation>
    <scope>NUCLEOTIDE SEQUENCE</scope>
    <source>
        <strain evidence="1">AVDCRST_MAG70</strain>
    </source>
</reference>
<proteinExistence type="predicted"/>
<dbReference type="AlphaFoldDB" id="A0A6J4USP4"/>
<sequence>MVPVTGPPLHRDVRVDLGRFRPDPVTALYFPDRLARWLRVGTREND</sequence>